<sequence>MSSDTKRVQFRAPGELVERADILATALETDREDIIATALREYVDEAVCDDETEQEIAAAYYDATITYEQLASLVGRARATNFRVLKRQLEPSYVDEVADL</sequence>
<evidence type="ECO:0008006" key="3">
    <source>
        <dbReference type="Google" id="ProtNLM"/>
    </source>
</evidence>
<gene>
    <name evidence="1" type="ORF">SAMN04515672_2081</name>
</gene>
<dbReference type="AlphaFoldDB" id="A0A1G8YBZ5"/>
<keyword evidence="2" id="KW-1185">Reference proteome</keyword>
<proteinExistence type="predicted"/>
<evidence type="ECO:0000313" key="2">
    <source>
        <dbReference type="Proteomes" id="UP000198882"/>
    </source>
</evidence>
<organism evidence="1 2">
    <name type="scientific">Natronorubrum texcoconense</name>
    <dbReference type="NCBI Taxonomy" id="1095776"/>
    <lineage>
        <taxon>Archaea</taxon>
        <taxon>Methanobacteriati</taxon>
        <taxon>Methanobacteriota</taxon>
        <taxon>Stenosarchaea group</taxon>
        <taxon>Halobacteria</taxon>
        <taxon>Halobacteriales</taxon>
        <taxon>Natrialbaceae</taxon>
        <taxon>Natronorubrum</taxon>
    </lineage>
</organism>
<dbReference type="OrthoDB" id="330467at2157"/>
<protein>
    <recommendedName>
        <fullName evidence="3">Ribbon-helix-helix protein, copG family</fullName>
    </recommendedName>
</protein>
<accession>A0A1G8YBZ5</accession>
<dbReference type="EMBL" id="FNFE01000002">
    <property type="protein sequence ID" value="SDJ99580.1"/>
    <property type="molecule type" value="Genomic_DNA"/>
</dbReference>
<dbReference type="Proteomes" id="UP000198882">
    <property type="component" value="Unassembled WGS sequence"/>
</dbReference>
<name>A0A1G8YBZ5_9EURY</name>
<reference evidence="2" key="1">
    <citation type="submission" date="2016-10" db="EMBL/GenBank/DDBJ databases">
        <authorList>
            <person name="Varghese N."/>
            <person name="Submissions S."/>
        </authorList>
    </citation>
    <scope>NUCLEOTIDE SEQUENCE [LARGE SCALE GENOMIC DNA]</scope>
    <source>
        <strain evidence="2">B4,CECT 8067,JCM 17497</strain>
    </source>
</reference>
<dbReference type="RefSeq" id="WP_090305364.1">
    <property type="nucleotide sequence ID" value="NZ_FNFE01000002.1"/>
</dbReference>
<evidence type="ECO:0000313" key="1">
    <source>
        <dbReference type="EMBL" id="SDJ99580.1"/>
    </source>
</evidence>